<evidence type="ECO:0000259" key="9">
    <source>
        <dbReference type="PROSITE" id="PS50805"/>
    </source>
</evidence>
<feature type="domain" description="SCAN box" evidence="8">
    <location>
        <begin position="200"/>
        <end position="281"/>
    </location>
</feature>
<dbReference type="InterPro" id="IPR038269">
    <property type="entry name" value="SCAN_sf"/>
</dbReference>
<dbReference type="AlphaFoldDB" id="A0AA35JZ03"/>
<keyword evidence="11" id="KW-1185">Reference proteome</keyword>
<evidence type="ECO:0000256" key="3">
    <source>
        <dbReference type="ARBA" id="ARBA00022833"/>
    </source>
</evidence>
<dbReference type="Pfam" id="PF04500">
    <property type="entry name" value="FLYWCH"/>
    <property type="match status" value="1"/>
</dbReference>
<proteinExistence type="predicted"/>
<dbReference type="Gene3D" id="2.20.25.240">
    <property type="match status" value="1"/>
</dbReference>
<keyword evidence="5" id="KW-0804">Transcription</keyword>
<feature type="region of interest" description="Disordered" evidence="7">
    <location>
        <begin position="635"/>
        <end position="654"/>
    </location>
</feature>
<evidence type="ECO:0000256" key="6">
    <source>
        <dbReference type="ARBA" id="ARBA00023242"/>
    </source>
</evidence>
<dbReference type="InterPro" id="IPR050916">
    <property type="entry name" value="SCAN-C2H2_zinc_finger"/>
</dbReference>
<keyword evidence="3" id="KW-0862">Zinc</keyword>
<dbReference type="PANTHER" id="PTHR45935">
    <property type="entry name" value="PROTEIN ZBED8-RELATED"/>
    <property type="match status" value="1"/>
</dbReference>
<keyword evidence="4" id="KW-0805">Transcription regulation</keyword>
<dbReference type="SUPFAM" id="SSF47353">
    <property type="entry name" value="Retrovirus capsid dimerization domain-like"/>
    <property type="match status" value="1"/>
</dbReference>
<feature type="region of interest" description="Disordered" evidence="7">
    <location>
        <begin position="57"/>
        <end position="95"/>
    </location>
</feature>
<name>A0AA35JZ03_9SAUR</name>
<accession>A0AA35JZ03</accession>
<evidence type="ECO:0000313" key="11">
    <source>
        <dbReference type="Proteomes" id="UP001178461"/>
    </source>
</evidence>
<feature type="region of interest" description="Disordered" evidence="7">
    <location>
        <begin position="783"/>
        <end position="814"/>
    </location>
</feature>
<dbReference type="SMART" id="SM00431">
    <property type="entry name" value="SCAN"/>
    <property type="match status" value="1"/>
</dbReference>
<dbReference type="SUPFAM" id="SSF109640">
    <property type="entry name" value="KRAB domain (Kruppel-associated box)"/>
    <property type="match status" value="1"/>
</dbReference>
<dbReference type="InterPro" id="IPR007588">
    <property type="entry name" value="Znf_FLYWCH"/>
</dbReference>
<evidence type="ECO:0000256" key="5">
    <source>
        <dbReference type="ARBA" id="ARBA00023163"/>
    </source>
</evidence>
<feature type="region of interest" description="Disordered" evidence="7">
    <location>
        <begin position="484"/>
        <end position="506"/>
    </location>
</feature>
<dbReference type="CDD" id="cd07765">
    <property type="entry name" value="KRAB_A-box"/>
    <property type="match status" value="1"/>
</dbReference>
<dbReference type="Pfam" id="PF01352">
    <property type="entry name" value="KRAB"/>
    <property type="match status" value="1"/>
</dbReference>
<dbReference type="InterPro" id="IPR036051">
    <property type="entry name" value="KRAB_dom_sf"/>
</dbReference>
<dbReference type="PANTHER" id="PTHR45935:SF15">
    <property type="entry name" value="SCAN BOX DOMAIN-CONTAINING PROTEIN"/>
    <property type="match status" value="1"/>
</dbReference>
<reference evidence="10" key="1">
    <citation type="submission" date="2022-12" db="EMBL/GenBank/DDBJ databases">
        <authorList>
            <person name="Alioto T."/>
            <person name="Alioto T."/>
            <person name="Gomez Garrido J."/>
        </authorList>
    </citation>
    <scope>NUCLEOTIDE SEQUENCE</scope>
</reference>
<dbReference type="PROSITE" id="PS50804">
    <property type="entry name" value="SCAN_BOX"/>
    <property type="match status" value="1"/>
</dbReference>
<dbReference type="GO" id="GO:0008270">
    <property type="term" value="F:zinc ion binding"/>
    <property type="evidence" value="ECO:0007669"/>
    <property type="project" value="UniProtKB-KW"/>
</dbReference>
<dbReference type="Pfam" id="PF02023">
    <property type="entry name" value="SCAN"/>
    <property type="match status" value="1"/>
</dbReference>
<organism evidence="10 11">
    <name type="scientific">Podarcis lilfordi</name>
    <name type="common">Lilford's wall lizard</name>
    <dbReference type="NCBI Taxonomy" id="74358"/>
    <lineage>
        <taxon>Eukaryota</taxon>
        <taxon>Metazoa</taxon>
        <taxon>Chordata</taxon>
        <taxon>Craniata</taxon>
        <taxon>Vertebrata</taxon>
        <taxon>Euteleostomi</taxon>
        <taxon>Lepidosauria</taxon>
        <taxon>Squamata</taxon>
        <taxon>Bifurcata</taxon>
        <taxon>Unidentata</taxon>
        <taxon>Episquamata</taxon>
        <taxon>Laterata</taxon>
        <taxon>Lacertibaenia</taxon>
        <taxon>Lacertidae</taxon>
        <taxon>Podarcis</taxon>
    </lineage>
</organism>
<keyword evidence="1" id="KW-0479">Metal-binding</keyword>
<protein>
    <submittedName>
        <fullName evidence="10">Finger 483-like isoform X2</fullName>
    </submittedName>
</protein>
<dbReference type="Gene3D" id="6.10.140.140">
    <property type="match status" value="1"/>
</dbReference>
<evidence type="ECO:0000256" key="4">
    <source>
        <dbReference type="ARBA" id="ARBA00023015"/>
    </source>
</evidence>
<dbReference type="InterPro" id="IPR001909">
    <property type="entry name" value="KRAB"/>
</dbReference>
<dbReference type="PROSITE" id="PS50805">
    <property type="entry name" value="KRAB"/>
    <property type="match status" value="1"/>
</dbReference>
<dbReference type="SMART" id="SM00349">
    <property type="entry name" value="KRAB"/>
    <property type="match status" value="1"/>
</dbReference>
<sequence length="931" mass="103489">MKMPLKYVKSRKGRDQLLHEGYLYRKERESKSKMIWKCADYHKSRCPGKAHTRHGKLVHSLPHDHPPPAKTAGTDAEMCGTKERPSSSQEPVCKGSVPGCQASPGVPASRKPRIQNDPKLTIQLLRARLNAARQVVSDLQQGSSAVAETVPVDPPSPASLDLPERSSAFENARSKDAPVLGNGTNAPRLFATRSSQEAARQRFRLGPVPPAEAPQEILSWLSEAAERWLCPQQHSKDQIVDMVILEQFLNVLPGNLQACVRARDPGSSKEALQLVESYLREEEPANAVQGLVTFEDVSVRFTEEEWALLGHKEKTLYWNVMQENYDNVAWMSDGTDSKSREEDPWLEACESVAMGKSKEAILQSPEQDMLRQSCLERQQKTNSGREREKDVLCWKSLQKLDRDMVHLEMETCADCEDWGESLSAFINTQESPSKESSKPMTQSGESHELSEKKILQNLQGNLIKEDQSSLLGQQASQERSTLLRNSLRDPLQLDSRPCTDSAELEESLRIGSSQKIHSREDPDYVALEMSVDEISQISAKQDLQSKPTQLCSNLIPAEVNETADLQHKPAHVYSEVSTSGAHSQGSGCRISDSISEDQNVLESHRASISGNDDGQEKCLLYGNGLRDLSKDMLQLDAEPGPENQNSRTDCGGQDQCSKHIVSREMAHREDLYKSPKSNRRFIKNAGQASCSDSGKKPRDLLALMKQRRLYKRGKYFNGENMHAKSVLGVPQRIQPAGKLQKRLDWKDKGLYKLSQCRLLEPRRRLRQPLKDHLQTREALHQTTATIRTASGTGPSPPNPKRLKPEPVSPSPPPLYKMAAEPTLAQFMALLEQVAADAVEIKSAVSRLHTSVTAILSALGSLSGCSDEAELRISDLEDTTRNTKAQLVKQCNDIKAIEAKLIGKAVQTNVIAGLWSSLRGQREAASLHQPPN</sequence>
<dbReference type="GO" id="GO:0006355">
    <property type="term" value="P:regulation of DNA-templated transcription"/>
    <property type="evidence" value="ECO:0007669"/>
    <property type="project" value="InterPro"/>
</dbReference>
<evidence type="ECO:0000256" key="2">
    <source>
        <dbReference type="ARBA" id="ARBA00022771"/>
    </source>
</evidence>
<evidence type="ECO:0000256" key="1">
    <source>
        <dbReference type="ARBA" id="ARBA00022723"/>
    </source>
</evidence>
<dbReference type="EMBL" id="OX395127">
    <property type="protein sequence ID" value="CAI5767787.1"/>
    <property type="molecule type" value="Genomic_DNA"/>
</dbReference>
<evidence type="ECO:0000313" key="10">
    <source>
        <dbReference type="EMBL" id="CAI5767787.1"/>
    </source>
</evidence>
<gene>
    <name evidence="10" type="ORF">PODLI_1B023990</name>
</gene>
<evidence type="ECO:0000259" key="8">
    <source>
        <dbReference type="PROSITE" id="PS50804"/>
    </source>
</evidence>
<feature type="domain" description="KRAB" evidence="9">
    <location>
        <begin position="292"/>
        <end position="357"/>
    </location>
</feature>
<keyword evidence="2" id="KW-0863">Zinc-finger</keyword>
<keyword evidence="6" id="KW-0539">Nucleus</keyword>
<feature type="compositionally biased region" description="Polar residues" evidence="7">
    <location>
        <begin position="783"/>
        <end position="793"/>
    </location>
</feature>
<feature type="region of interest" description="Disordered" evidence="7">
    <location>
        <begin position="428"/>
        <end position="449"/>
    </location>
</feature>
<dbReference type="Proteomes" id="UP001178461">
    <property type="component" value="Chromosome 2"/>
</dbReference>
<evidence type="ECO:0000256" key="7">
    <source>
        <dbReference type="SAM" id="MobiDB-lite"/>
    </source>
</evidence>
<dbReference type="Gene3D" id="1.10.4020.10">
    <property type="entry name" value="DNA breaking-rejoining enzymes"/>
    <property type="match status" value="1"/>
</dbReference>
<dbReference type="InterPro" id="IPR003309">
    <property type="entry name" value="SCAN_dom"/>
</dbReference>